<keyword evidence="2" id="KW-0677">Repeat</keyword>
<protein>
    <recommendedName>
        <fullName evidence="3">BRCT domain-containing protein</fullName>
    </recommendedName>
</protein>
<evidence type="ECO:0000256" key="1">
    <source>
        <dbReference type="ARBA" id="ARBA00022614"/>
    </source>
</evidence>
<accession>A8H6G0</accession>
<dbReference type="InterPro" id="IPR032675">
    <property type="entry name" value="LRR_dom_sf"/>
</dbReference>
<dbReference type="GO" id="GO:0005737">
    <property type="term" value="C:cytoplasm"/>
    <property type="evidence" value="ECO:0007669"/>
    <property type="project" value="TreeGrafter"/>
</dbReference>
<dbReference type="EMBL" id="CP000851">
    <property type="protein sequence ID" value="ABV88147.1"/>
    <property type="molecule type" value="Genomic_DNA"/>
</dbReference>
<dbReference type="SUPFAM" id="SSF52058">
    <property type="entry name" value="L domain-like"/>
    <property type="match status" value="2"/>
</dbReference>
<evidence type="ECO:0000313" key="4">
    <source>
        <dbReference type="EMBL" id="ABV88147.1"/>
    </source>
</evidence>
<dbReference type="KEGG" id="spl:Spea_2828"/>
<evidence type="ECO:0000313" key="5">
    <source>
        <dbReference type="Proteomes" id="UP000002608"/>
    </source>
</evidence>
<dbReference type="HOGENOM" id="CLU_333962_0_0_6"/>
<dbReference type="STRING" id="398579.Spea_2828"/>
<dbReference type="AlphaFoldDB" id="A8H6G0"/>
<dbReference type="InterPro" id="IPR001357">
    <property type="entry name" value="BRCT_dom"/>
</dbReference>
<dbReference type="PANTHER" id="PTHR48051:SF1">
    <property type="entry name" value="RAS SUPPRESSOR PROTEIN 1"/>
    <property type="match status" value="1"/>
</dbReference>
<dbReference type="eggNOG" id="COG4886">
    <property type="taxonomic scope" value="Bacteria"/>
</dbReference>
<gene>
    <name evidence="4" type="ordered locus">Spea_2828</name>
</gene>
<dbReference type="PANTHER" id="PTHR48051">
    <property type="match status" value="1"/>
</dbReference>
<feature type="domain" description="BRCT" evidence="3">
    <location>
        <begin position="451"/>
        <end position="502"/>
    </location>
</feature>
<keyword evidence="1" id="KW-0433">Leucine-rich repeat</keyword>
<sequence>MPCLTVKSLKTFNSDSAAIEFEYKSNNMNKQKTFRLEDKHLPLDNSVHAEVTDLFYDLNYSHPDWAELAHKFPNLTRLDLNYYGRKEPNRIPDAQLFINFPKLKCLDAVAQPLVLTPEQAPFLQHLEEVNNVLITDAISFAVLTGLPAIKSLDVRLGGSAVDLTAAGKSLQKIRMVLMVADCVQLDMSQSDKLTHFSLIMSDCCAATRLSLPASVIVLDIVETAELSLASELPNLVHAKLSPCLPEVLKHSKQLEYLEVCHFSASSLPQWLQELPKLSHLSLLNPELTELGDMGGLSALTELSLKLHHYYFDQAYTFNAPKLTGLLNAPALNKLNVTLSKQTKEISSLKALISLPKRIELKLDVYNHIARSDELNKLQGILQNAELTAEQRGHYWLLLLGIDKPKKLPAEKLDARFHLTFMEAKYSPLKSLAQAWLRSRAQVDAERSPLGTDSVLFICGKSGFKAAELKEKAAELGFSLSKKLDSKVTHILLGSNPKQTAAIDVDQHLIIDDTVLSQWFSADAPKFLQQTSAVPMLDNVLDMLRSPDETSHLVAVTMLEQGGITSEMQLPLFLILKTTDNKALRKQIQTLLAGLGDNLFQLAVQDRVTFDGKMRGLNKHGDPIGEGAVYKKLKGLNKRWGKALCDEFSLLYFNHFGEGLLWLLSQKEELALRQQAIGALVEGERLNWHKGCGFERMLTLGDDDRRVKCHLYPNIYLRSDVLHNIKAPLPIKLPSKTRITELDLHNCLLGELPTSFVHYVDVTKLNLHFNHLSSLPATLATLSKIEDLDLSYNHFDEFPAVLFKLTNLKRLDLRRARQPARGVFNCHYDENEDYLPIRAPQAFRDAFPECEILEDE</sequence>
<proteinExistence type="predicted"/>
<dbReference type="InterPro" id="IPR050216">
    <property type="entry name" value="LRR_domain-containing"/>
</dbReference>
<organism evidence="4 5">
    <name type="scientific">Shewanella pealeana (strain ATCC 700345 / ANG-SQ1)</name>
    <dbReference type="NCBI Taxonomy" id="398579"/>
    <lineage>
        <taxon>Bacteria</taxon>
        <taxon>Pseudomonadati</taxon>
        <taxon>Pseudomonadota</taxon>
        <taxon>Gammaproteobacteria</taxon>
        <taxon>Alteromonadales</taxon>
        <taxon>Shewanellaceae</taxon>
        <taxon>Shewanella</taxon>
    </lineage>
</organism>
<name>A8H6G0_SHEPA</name>
<dbReference type="Pfam" id="PF00533">
    <property type="entry name" value="BRCT"/>
    <property type="match status" value="1"/>
</dbReference>
<dbReference type="Proteomes" id="UP000002608">
    <property type="component" value="Chromosome"/>
</dbReference>
<keyword evidence="5" id="KW-1185">Reference proteome</keyword>
<evidence type="ECO:0000256" key="2">
    <source>
        <dbReference type="ARBA" id="ARBA00022737"/>
    </source>
</evidence>
<evidence type="ECO:0000259" key="3">
    <source>
        <dbReference type="Pfam" id="PF00533"/>
    </source>
</evidence>
<reference evidence="4 5" key="1">
    <citation type="submission" date="2007-10" db="EMBL/GenBank/DDBJ databases">
        <title>Complete sequence of Shewanella pealeana ATCC 700345.</title>
        <authorList>
            <consortium name="US DOE Joint Genome Institute"/>
            <person name="Copeland A."/>
            <person name="Lucas S."/>
            <person name="Lapidus A."/>
            <person name="Barry K."/>
            <person name="Glavina del Rio T."/>
            <person name="Dalin E."/>
            <person name="Tice H."/>
            <person name="Pitluck S."/>
            <person name="Chertkov O."/>
            <person name="Brettin T."/>
            <person name="Bruce D."/>
            <person name="Detter J.C."/>
            <person name="Han C."/>
            <person name="Schmutz J."/>
            <person name="Larimer F."/>
            <person name="Land M."/>
            <person name="Hauser L."/>
            <person name="Kyrpides N."/>
            <person name="Kim E."/>
            <person name="Zhao J.-S.Z."/>
            <person name="Manno D."/>
            <person name="Hawari J."/>
            <person name="Richardson P."/>
        </authorList>
    </citation>
    <scope>NUCLEOTIDE SEQUENCE [LARGE SCALE GENOMIC DNA]</scope>
    <source>
        <strain evidence="5">ATCC 700345 / ANG-SQ1</strain>
    </source>
</reference>
<dbReference type="Gene3D" id="3.80.10.10">
    <property type="entry name" value="Ribonuclease Inhibitor"/>
    <property type="match status" value="2"/>
</dbReference>